<gene>
    <name evidence="3" type="ORF">AJ78_03685</name>
</gene>
<evidence type="ECO:0000313" key="4">
    <source>
        <dbReference type="Proteomes" id="UP000182235"/>
    </source>
</evidence>
<organism evidence="3 4">
    <name type="scientific">Emergomyces pasteurianus Ep9510</name>
    <dbReference type="NCBI Taxonomy" id="1447872"/>
    <lineage>
        <taxon>Eukaryota</taxon>
        <taxon>Fungi</taxon>
        <taxon>Dikarya</taxon>
        <taxon>Ascomycota</taxon>
        <taxon>Pezizomycotina</taxon>
        <taxon>Eurotiomycetes</taxon>
        <taxon>Eurotiomycetidae</taxon>
        <taxon>Onygenales</taxon>
        <taxon>Ajellomycetaceae</taxon>
        <taxon>Emergomyces</taxon>
    </lineage>
</organism>
<feature type="region of interest" description="Disordered" evidence="1">
    <location>
        <begin position="127"/>
        <end position="176"/>
    </location>
</feature>
<evidence type="ECO:0000256" key="2">
    <source>
        <dbReference type="SAM" id="SignalP"/>
    </source>
</evidence>
<evidence type="ECO:0000256" key="1">
    <source>
        <dbReference type="SAM" id="MobiDB-lite"/>
    </source>
</evidence>
<dbReference type="Proteomes" id="UP000182235">
    <property type="component" value="Unassembled WGS sequence"/>
</dbReference>
<accession>A0A1J9PI35</accession>
<dbReference type="EMBL" id="LGRN01000122">
    <property type="protein sequence ID" value="OJD16105.1"/>
    <property type="molecule type" value="Genomic_DNA"/>
</dbReference>
<keyword evidence="2" id="KW-0732">Signal</keyword>
<name>A0A1J9PI35_9EURO</name>
<proteinExistence type="predicted"/>
<feature type="chain" id="PRO_5009656459" description="Fungal-type protein kinase domain-containing protein" evidence="2">
    <location>
        <begin position="25"/>
        <end position="189"/>
    </location>
</feature>
<keyword evidence="4" id="KW-1185">Reference proteome</keyword>
<sequence length="189" mass="21692">MHDLESFFWVLFWICVHYEGPGKGITVERFEKWNYMSTEELAAAKQGVISEEVDFLRIAEDHFTPYYQSLIPCVNRLRRLVFPDGGRWKKPNVNLPRNMIETLQDAQYNADAVNYKPCIEEPIEEPAEEPNAAEFDGGRSDSEHSGTYQGPADENCDYNQSGTEQYDSDEALSERGYRIQVSAKHLTLA</sequence>
<dbReference type="OrthoDB" id="4177776at2759"/>
<dbReference type="STRING" id="1447872.A0A1J9PI35"/>
<evidence type="ECO:0000313" key="3">
    <source>
        <dbReference type="EMBL" id="OJD16105.1"/>
    </source>
</evidence>
<dbReference type="VEuPathDB" id="FungiDB:AJ78_03685"/>
<protein>
    <recommendedName>
        <fullName evidence="5">Fungal-type protein kinase domain-containing protein</fullName>
    </recommendedName>
</protein>
<dbReference type="AlphaFoldDB" id="A0A1J9PI35"/>
<comment type="caution">
    <text evidence="3">The sequence shown here is derived from an EMBL/GenBank/DDBJ whole genome shotgun (WGS) entry which is preliminary data.</text>
</comment>
<feature type="signal peptide" evidence="2">
    <location>
        <begin position="1"/>
        <end position="24"/>
    </location>
</feature>
<dbReference type="PANTHER" id="PTHR38248:SF2">
    <property type="entry name" value="FUNK1 11"/>
    <property type="match status" value="1"/>
</dbReference>
<dbReference type="PANTHER" id="PTHR38248">
    <property type="entry name" value="FUNK1 6"/>
    <property type="match status" value="1"/>
</dbReference>
<evidence type="ECO:0008006" key="5">
    <source>
        <dbReference type="Google" id="ProtNLM"/>
    </source>
</evidence>
<reference evidence="3 4" key="1">
    <citation type="submission" date="2015-07" db="EMBL/GenBank/DDBJ databases">
        <title>Emmonsia species relationships and genome sequence.</title>
        <authorList>
            <consortium name="The Broad Institute Genomics Platform"/>
            <person name="Cuomo C.A."/>
            <person name="Munoz J.F."/>
            <person name="Imamovic A."/>
            <person name="Priest M.E."/>
            <person name="Young S."/>
            <person name="Clay O.K."/>
            <person name="McEwen J.G."/>
        </authorList>
    </citation>
    <scope>NUCLEOTIDE SEQUENCE [LARGE SCALE GENOMIC DNA]</scope>
    <source>
        <strain evidence="3 4">UAMH 9510</strain>
    </source>
</reference>